<organism evidence="3 4">
    <name type="scientific">Elysia crispata</name>
    <name type="common">lettuce slug</name>
    <dbReference type="NCBI Taxonomy" id="231223"/>
    <lineage>
        <taxon>Eukaryota</taxon>
        <taxon>Metazoa</taxon>
        <taxon>Spiralia</taxon>
        <taxon>Lophotrochozoa</taxon>
        <taxon>Mollusca</taxon>
        <taxon>Gastropoda</taxon>
        <taxon>Heterobranchia</taxon>
        <taxon>Euthyneura</taxon>
        <taxon>Panpulmonata</taxon>
        <taxon>Sacoglossa</taxon>
        <taxon>Placobranchoidea</taxon>
        <taxon>Plakobranchidae</taxon>
        <taxon>Elysia</taxon>
    </lineage>
</organism>
<dbReference type="PANTHER" id="PTHR12121:SF98">
    <property type="entry name" value="ENDONUCLEASE_EXONUCLEASE_PHOSPHATASE DOMAIN-CONTAINING PROTEIN"/>
    <property type="match status" value="1"/>
</dbReference>
<dbReference type="Pfam" id="PF03372">
    <property type="entry name" value="Exo_endo_phos"/>
    <property type="match status" value="1"/>
</dbReference>
<feature type="compositionally biased region" description="Polar residues" evidence="1">
    <location>
        <begin position="658"/>
        <end position="678"/>
    </location>
</feature>
<keyword evidence="4" id="KW-1185">Reference proteome</keyword>
<feature type="compositionally biased region" description="Basic and acidic residues" evidence="1">
    <location>
        <begin position="32"/>
        <end position="41"/>
    </location>
</feature>
<dbReference type="InterPro" id="IPR036691">
    <property type="entry name" value="Endo/exonu/phosph_ase_sf"/>
</dbReference>
<feature type="compositionally biased region" description="Low complexity" evidence="1">
    <location>
        <begin position="644"/>
        <end position="657"/>
    </location>
</feature>
<feature type="compositionally biased region" description="Acidic residues" evidence="1">
    <location>
        <begin position="257"/>
        <end position="266"/>
    </location>
</feature>
<gene>
    <name evidence="3" type="ORF">RRG08_049218</name>
</gene>
<dbReference type="SUPFAM" id="SSF56219">
    <property type="entry name" value="DNase I-like"/>
    <property type="match status" value="1"/>
</dbReference>
<evidence type="ECO:0000259" key="2">
    <source>
        <dbReference type="Pfam" id="PF03372"/>
    </source>
</evidence>
<feature type="compositionally biased region" description="Low complexity" evidence="1">
    <location>
        <begin position="602"/>
        <end position="621"/>
    </location>
</feature>
<dbReference type="EMBL" id="JAWDGP010005438">
    <property type="protein sequence ID" value="KAK3756938.1"/>
    <property type="molecule type" value="Genomic_DNA"/>
</dbReference>
<comment type="caution">
    <text evidence="3">The sequence shown here is derived from an EMBL/GenBank/DDBJ whole genome shotgun (WGS) entry which is preliminary data.</text>
</comment>
<dbReference type="GO" id="GO:0000175">
    <property type="term" value="F:3'-5'-RNA exonuclease activity"/>
    <property type="evidence" value="ECO:0007669"/>
    <property type="project" value="TreeGrafter"/>
</dbReference>
<proteinExistence type="predicted"/>
<sequence>MPRVTRRSIAAKEDSTPEEGPRTTGRGRRSATKKEEPKAEEVSIGEPQDDTPKRSGRQAKAKEPETKIPPTKGRATSRARGRGSKGKSVVENENDEEEEERVEPQELVKPEEKETTPQGRGGRGSGKGRGVSTTKNEASTSRGSSRSTRGRATKEEETIVVEEKSIDVEKPSEESPSPAKGRGGRSKGKAKVEATPSPRTSRSSRRGKDVTEEKEKEMEGEPEETKSKDEVTEAKGAPLSKEENLTPVPQKPQEEQTNAEEPMDIESEPKMSLSRKTSENSQQAKTTPTKKRKLEEDEEKAAAKKLKTDQPESSESKDLSDYVVVNKDDVPAADSKEVLDCVPKVPEPPSEPQASAMDTEASDSTFVPPTKDGEPVIVPLTEAELAKQYTQIHLDRDEASSTLVEVGSEGATDTTAMSVRSLDVSDAVSMDSISTTEDTATNPGGQTVALQRAATPSTGGNSVPTTVTSVESPASLPPKQEVKNPLIQEETGNSSAKEEAKNSSGQQEVEISSGKGEVKTPEQQEVKSSPAKEDVKVSPEQQEMKRSPAKEDAKNSFEQQGVKLSPAKDCVKISPTQETKSSPVNQNNFQHEDEQVNNVLTSAQSQPSPASSVPVEAPSPVLTSTPALVTDQGAPQIARNGTDNLSSQNSNSQISSQDATSKSPVKQAFSTPQSNNVASSSAIDSRKFMLNPAFPLEMMDPAFCFSVVSYNILAECHWKRSDYSYTPPEYMELGYRHSLLLKELDYLEGDIVCMQEVEPQYYKDTLLPAMISRGYSGSFIKRTQDYFDEGEATFVKNSRFSVKHSEGISLKELAYKEIDESGLSAEVNSAVKQYLDRSDVIMLTQLECLKTGKILTVANIHVVYSPSAPDVQCIEIACAIKQLVSKAGNDLNPHIICGDFNSKITMAGYQLAKDGYLSDDHIRTLQDLEALTNTDGSSRSLIHHLWRAFQHTSSNLKSAYEVTMSKEPLITSYTNKQHGCLDYVFYSSASLDTVGVLETLDETVANSNGGLPSVNIPSDHLSLKAVFRMK</sequence>
<feature type="compositionally biased region" description="Gly residues" evidence="1">
    <location>
        <begin position="119"/>
        <end position="129"/>
    </location>
</feature>
<feature type="compositionally biased region" description="Basic and acidic residues" evidence="1">
    <location>
        <begin position="152"/>
        <end position="173"/>
    </location>
</feature>
<feature type="compositionally biased region" description="Acidic residues" evidence="1">
    <location>
        <begin position="92"/>
        <end position="101"/>
    </location>
</feature>
<name>A0AAE0YTI9_9GAST</name>
<feature type="compositionally biased region" description="Basic and acidic residues" evidence="1">
    <location>
        <begin position="102"/>
        <end position="115"/>
    </location>
</feature>
<protein>
    <recommendedName>
        <fullName evidence="2">Endonuclease/exonuclease/phosphatase domain-containing protein</fullName>
    </recommendedName>
</protein>
<accession>A0AAE0YTI9</accession>
<feature type="compositionally biased region" description="Basic residues" evidence="1">
    <location>
        <begin position="75"/>
        <end position="85"/>
    </location>
</feature>
<dbReference type="AlphaFoldDB" id="A0AAE0YTI9"/>
<feature type="domain" description="Endonuclease/exonuclease/phosphatase" evidence="2">
    <location>
        <begin position="735"/>
        <end position="1020"/>
    </location>
</feature>
<feature type="compositionally biased region" description="Polar residues" evidence="1">
    <location>
        <begin position="574"/>
        <end position="589"/>
    </location>
</feature>
<dbReference type="PANTHER" id="PTHR12121">
    <property type="entry name" value="CARBON CATABOLITE REPRESSOR PROTEIN 4"/>
    <property type="match status" value="1"/>
</dbReference>
<feature type="compositionally biased region" description="Basic and acidic residues" evidence="1">
    <location>
        <begin position="10"/>
        <end position="21"/>
    </location>
</feature>
<feature type="compositionally biased region" description="Basic and acidic residues" evidence="1">
    <location>
        <begin position="300"/>
        <end position="339"/>
    </location>
</feature>
<feature type="compositionally biased region" description="Basic and acidic residues" evidence="1">
    <location>
        <begin position="206"/>
        <end position="233"/>
    </location>
</feature>
<dbReference type="Gene3D" id="3.60.10.10">
    <property type="entry name" value="Endonuclease/exonuclease/phosphatase"/>
    <property type="match status" value="1"/>
</dbReference>
<reference evidence="3" key="1">
    <citation type="journal article" date="2023" name="G3 (Bethesda)">
        <title>A reference genome for the long-term kleptoplast-retaining sea slug Elysia crispata morphotype clarki.</title>
        <authorList>
            <person name="Eastman K.E."/>
            <person name="Pendleton A.L."/>
            <person name="Shaikh M.A."/>
            <person name="Suttiyut T."/>
            <person name="Ogas R."/>
            <person name="Tomko P."/>
            <person name="Gavelis G."/>
            <person name="Widhalm J.R."/>
            <person name="Wisecaver J.H."/>
        </authorList>
    </citation>
    <scope>NUCLEOTIDE SEQUENCE</scope>
    <source>
        <strain evidence="3">ECLA1</strain>
    </source>
</reference>
<dbReference type="Proteomes" id="UP001283361">
    <property type="component" value="Unassembled WGS sequence"/>
</dbReference>
<feature type="region of interest" description="Disordered" evidence="1">
    <location>
        <begin position="1"/>
        <end position="374"/>
    </location>
</feature>
<evidence type="ECO:0000256" key="1">
    <source>
        <dbReference type="SAM" id="MobiDB-lite"/>
    </source>
</evidence>
<evidence type="ECO:0000313" key="3">
    <source>
        <dbReference type="EMBL" id="KAK3756938.1"/>
    </source>
</evidence>
<feature type="compositionally biased region" description="Polar residues" evidence="1">
    <location>
        <begin position="431"/>
        <end position="472"/>
    </location>
</feature>
<feature type="compositionally biased region" description="Basic and acidic residues" evidence="1">
    <location>
        <begin position="516"/>
        <end position="555"/>
    </location>
</feature>
<dbReference type="InterPro" id="IPR005135">
    <property type="entry name" value="Endo/exonuclease/phosphatase"/>
</dbReference>
<feature type="region of interest" description="Disordered" evidence="1">
    <location>
        <begin position="601"/>
        <end position="678"/>
    </location>
</feature>
<feature type="region of interest" description="Disordered" evidence="1">
    <location>
        <begin position="430"/>
        <end position="589"/>
    </location>
</feature>
<evidence type="ECO:0000313" key="4">
    <source>
        <dbReference type="Proteomes" id="UP001283361"/>
    </source>
</evidence>
<dbReference type="InterPro" id="IPR050410">
    <property type="entry name" value="CCR4/nocturin_mRNA_transcr"/>
</dbReference>